<organism evidence="9 10">
    <name type="scientific">Pyrinomonas methylaliphatogenes</name>
    <dbReference type="NCBI Taxonomy" id="454194"/>
    <lineage>
        <taxon>Bacteria</taxon>
        <taxon>Pseudomonadati</taxon>
        <taxon>Acidobacteriota</taxon>
        <taxon>Blastocatellia</taxon>
        <taxon>Blastocatellales</taxon>
        <taxon>Pyrinomonadaceae</taxon>
        <taxon>Pyrinomonas</taxon>
    </lineage>
</organism>
<dbReference type="GO" id="GO:0005975">
    <property type="term" value="P:carbohydrate metabolic process"/>
    <property type="evidence" value="ECO:0007669"/>
    <property type="project" value="InterPro"/>
</dbReference>
<comment type="catalytic activity">
    <reaction evidence="7">
        <text>D-glycero-beta-D-manno-heptose 1-phosphate + ATP + H(+) = ADP-D-glycero-beta-D-manno-heptose + diphosphate</text>
        <dbReference type="Rhea" id="RHEA:27465"/>
        <dbReference type="ChEBI" id="CHEBI:15378"/>
        <dbReference type="ChEBI" id="CHEBI:30616"/>
        <dbReference type="ChEBI" id="CHEBI:33019"/>
        <dbReference type="ChEBI" id="CHEBI:59967"/>
        <dbReference type="ChEBI" id="CHEBI:61593"/>
        <dbReference type="EC" id="2.7.7.70"/>
    </reaction>
</comment>
<keyword evidence="3 9" id="KW-0548">Nucleotidyltransferase</keyword>
<dbReference type="STRING" id="454194.PYK22_02389"/>
<dbReference type="PANTHER" id="PTHR43793">
    <property type="entry name" value="FAD SYNTHASE"/>
    <property type="match status" value="1"/>
</dbReference>
<accession>A0A0B6WZ26</accession>
<dbReference type="EC" id="2.7.7.70" evidence="1"/>
<keyword evidence="4" id="KW-0547">Nucleotide-binding</keyword>
<evidence type="ECO:0000313" key="9">
    <source>
        <dbReference type="EMBL" id="CDM66361.1"/>
    </source>
</evidence>
<name>A0A0B6WZ26_9BACT</name>
<keyword evidence="6" id="KW-0119">Carbohydrate metabolism</keyword>
<evidence type="ECO:0000256" key="4">
    <source>
        <dbReference type="ARBA" id="ARBA00022741"/>
    </source>
</evidence>
<evidence type="ECO:0000256" key="6">
    <source>
        <dbReference type="ARBA" id="ARBA00023277"/>
    </source>
</evidence>
<dbReference type="NCBIfam" id="TIGR02199">
    <property type="entry name" value="rfaE_dom_II"/>
    <property type="match status" value="1"/>
</dbReference>
<dbReference type="Gene3D" id="3.40.50.620">
    <property type="entry name" value="HUPs"/>
    <property type="match status" value="1"/>
</dbReference>
<dbReference type="NCBIfam" id="TIGR00125">
    <property type="entry name" value="cyt_tran_rel"/>
    <property type="match status" value="1"/>
</dbReference>
<dbReference type="GO" id="GO:0016779">
    <property type="term" value="F:nucleotidyltransferase activity"/>
    <property type="evidence" value="ECO:0007669"/>
    <property type="project" value="UniProtKB-KW"/>
</dbReference>
<dbReference type="Pfam" id="PF01467">
    <property type="entry name" value="CTP_transf_like"/>
    <property type="match status" value="1"/>
</dbReference>
<evidence type="ECO:0000256" key="2">
    <source>
        <dbReference type="ARBA" id="ARBA00022679"/>
    </source>
</evidence>
<reference evidence="9 10" key="2">
    <citation type="submission" date="2015-01" db="EMBL/GenBank/DDBJ databases">
        <title>Complete genome sequence of Pyrinomonas methylaliphatogenes type strain K22T.</title>
        <authorList>
            <person name="Lee K.C.Y."/>
            <person name="Power J.F."/>
            <person name="Dunfield P.F."/>
            <person name="Morgan X.C."/>
            <person name="Huttenhower C."/>
            <person name="Stott M.B."/>
        </authorList>
    </citation>
    <scope>NUCLEOTIDE SEQUENCE [LARGE SCALE GENOMIC DNA]</scope>
    <source>
        <strain evidence="9 10">K22</strain>
    </source>
</reference>
<dbReference type="AlphaFoldDB" id="A0A0B6WZ26"/>
<proteinExistence type="predicted"/>
<dbReference type="InterPro" id="IPR050385">
    <property type="entry name" value="Archaeal_FAD_synthase"/>
</dbReference>
<keyword evidence="5" id="KW-0067">ATP-binding</keyword>
<dbReference type="RefSeq" id="WP_211197691.1">
    <property type="nucleotide sequence ID" value="NZ_CBXV010000008.1"/>
</dbReference>
<keyword evidence="10" id="KW-1185">Reference proteome</keyword>
<protein>
    <recommendedName>
        <fullName evidence="1">D-glycero-beta-D-manno-heptose 1-phosphate adenylyltransferase</fullName>
        <ecNumber evidence="1">2.7.7.70</ecNumber>
    </recommendedName>
</protein>
<keyword evidence="2 9" id="KW-0808">Transferase</keyword>
<gene>
    <name evidence="9" type="ORF">PYK22_02389</name>
</gene>
<dbReference type="EMBL" id="CBXV010000008">
    <property type="protein sequence ID" value="CDM66361.1"/>
    <property type="molecule type" value="Genomic_DNA"/>
</dbReference>
<evidence type="ECO:0000256" key="3">
    <source>
        <dbReference type="ARBA" id="ARBA00022695"/>
    </source>
</evidence>
<dbReference type="InterPro" id="IPR011914">
    <property type="entry name" value="RfaE_dom_II"/>
</dbReference>
<dbReference type="GO" id="GO:0016773">
    <property type="term" value="F:phosphotransferase activity, alcohol group as acceptor"/>
    <property type="evidence" value="ECO:0007669"/>
    <property type="project" value="InterPro"/>
</dbReference>
<evidence type="ECO:0000256" key="1">
    <source>
        <dbReference type="ARBA" id="ARBA00012519"/>
    </source>
</evidence>
<dbReference type="PANTHER" id="PTHR43793:SF2">
    <property type="entry name" value="BIFUNCTIONAL PROTEIN HLDE"/>
    <property type="match status" value="1"/>
</dbReference>
<dbReference type="InterPro" id="IPR014729">
    <property type="entry name" value="Rossmann-like_a/b/a_fold"/>
</dbReference>
<evidence type="ECO:0000256" key="7">
    <source>
        <dbReference type="ARBA" id="ARBA00047428"/>
    </source>
</evidence>
<dbReference type="InterPro" id="IPR004821">
    <property type="entry name" value="Cyt_trans-like"/>
</dbReference>
<reference evidence="9 10" key="1">
    <citation type="submission" date="2013-12" db="EMBL/GenBank/DDBJ databases">
        <authorList>
            <person name="Stott M."/>
        </authorList>
    </citation>
    <scope>NUCLEOTIDE SEQUENCE [LARGE SCALE GENOMIC DNA]</scope>
    <source>
        <strain evidence="9 10">K22</strain>
    </source>
</reference>
<feature type="domain" description="Cytidyltransferase-like" evidence="8">
    <location>
        <begin position="34"/>
        <end position="160"/>
    </location>
</feature>
<evidence type="ECO:0000313" key="10">
    <source>
        <dbReference type="Proteomes" id="UP000031518"/>
    </source>
</evidence>
<dbReference type="GO" id="GO:0005524">
    <property type="term" value="F:ATP binding"/>
    <property type="evidence" value="ECO:0007669"/>
    <property type="project" value="UniProtKB-KW"/>
</dbReference>
<evidence type="ECO:0000256" key="5">
    <source>
        <dbReference type="ARBA" id="ARBA00022840"/>
    </source>
</evidence>
<evidence type="ECO:0000259" key="8">
    <source>
        <dbReference type="Pfam" id="PF01467"/>
    </source>
</evidence>
<dbReference type="Proteomes" id="UP000031518">
    <property type="component" value="Unassembled WGS sequence"/>
</dbReference>
<sequence>MIDSLGAMDGKIIPLEEARRLREQLRAEGKRLVFTNGCFDLLHLGHVRYLQQARALGDALLVAINSDRAVRALKGPHRPLMNERERAEMLAALSAVDYVTIFDDLSPRALIAELLPDVLVKGGDYALDEIHGREEVEAAGGRVLALPFVEGYSTTALIERIRRLPG</sequence>
<dbReference type="SUPFAM" id="SSF52374">
    <property type="entry name" value="Nucleotidylyl transferase"/>
    <property type="match status" value="1"/>
</dbReference>